<evidence type="ECO:0000256" key="4">
    <source>
        <dbReference type="ARBA" id="ARBA00023004"/>
    </source>
</evidence>
<keyword evidence="5" id="KW-0411">Iron-sulfur</keyword>
<keyword evidence="3" id="KW-0479">Metal-binding</keyword>
<dbReference type="Gene3D" id="3.20.20.70">
    <property type="entry name" value="Aldolase class I"/>
    <property type="match status" value="1"/>
</dbReference>
<sequence>MKKEKTRPWPSRKGFVTNYPHFRKWKKAPPPEMSGTGPVHIYLHIPFCIQRCAYCYYSAVPLKEAGGAKELGEYVDALRREIKTASRRFHLRERPVASIYFGGGTPTVMNEGHFSRIIDALHENLDIQDPEFTVEAEPVTLARKKADFLKSVGVNRISLGVQSFCDDIIQLCGRLDTAEKALRAVEIASQTGAVVNIDLLSGLAGETMNSWSHTLEQALLTGAESVTVYKMELHANTAYYRKIRAGAIQIPSDDEELEFMRHALGRFEEKNYLPWSFFTFTQNGRHENIYASGIWRGEDCHAFGVSGFGGMGEWLFQNTSDRKKYLALAGAGEIPIQRGHRMTGKDRMIRDVLLCMKLTRLDMRNFEDRHGLSLESLCPKALEELEDEGFIRLENSHIEMTRKGILYGDHTGKRLAAPLMELDSNSPQTQ</sequence>
<reference evidence="7" key="1">
    <citation type="submission" date="2019-01" db="EMBL/GenBank/DDBJ databases">
        <authorList>
            <consortium name="Genoscope - CEA"/>
            <person name="William W."/>
        </authorList>
    </citation>
    <scope>NUCLEOTIDE SEQUENCE</scope>
    <source>
        <strain evidence="7">CR-1</strain>
    </source>
</reference>
<dbReference type="GO" id="GO:0051539">
    <property type="term" value="F:4 iron, 4 sulfur cluster binding"/>
    <property type="evidence" value="ECO:0007669"/>
    <property type="project" value="TreeGrafter"/>
</dbReference>
<evidence type="ECO:0000256" key="1">
    <source>
        <dbReference type="ARBA" id="ARBA00001966"/>
    </source>
</evidence>
<dbReference type="InterPro" id="IPR010723">
    <property type="entry name" value="HemN_C"/>
</dbReference>
<keyword evidence="2" id="KW-0949">S-adenosyl-L-methionine</keyword>
<dbReference type="SFLD" id="SFLDS00029">
    <property type="entry name" value="Radical_SAM"/>
    <property type="match status" value="1"/>
</dbReference>
<evidence type="ECO:0000256" key="3">
    <source>
        <dbReference type="ARBA" id="ARBA00022723"/>
    </source>
</evidence>
<dbReference type="GO" id="GO:0046872">
    <property type="term" value="F:metal ion binding"/>
    <property type="evidence" value="ECO:0007669"/>
    <property type="project" value="UniProtKB-KW"/>
</dbReference>
<dbReference type="GO" id="GO:0006779">
    <property type="term" value="P:porphyrin-containing compound biosynthetic process"/>
    <property type="evidence" value="ECO:0007669"/>
    <property type="project" value="TreeGrafter"/>
</dbReference>
<gene>
    <name evidence="7" type="ORF">EPICR_130024</name>
</gene>
<dbReference type="PANTHER" id="PTHR13932">
    <property type="entry name" value="COPROPORPHYRINIGEN III OXIDASE"/>
    <property type="match status" value="1"/>
</dbReference>
<evidence type="ECO:0000256" key="5">
    <source>
        <dbReference type="ARBA" id="ARBA00023014"/>
    </source>
</evidence>
<organism evidence="7">
    <name type="scientific">uncultured Desulfobacteraceae bacterium</name>
    <dbReference type="NCBI Taxonomy" id="218296"/>
    <lineage>
        <taxon>Bacteria</taxon>
        <taxon>Pseudomonadati</taxon>
        <taxon>Thermodesulfobacteriota</taxon>
        <taxon>Desulfobacteria</taxon>
        <taxon>Desulfobacterales</taxon>
        <taxon>Desulfobacteraceae</taxon>
        <taxon>environmental samples</taxon>
    </lineage>
</organism>
<feature type="domain" description="Radical SAM core" evidence="6">
    <location>
        <begin position="33"/>
        <end position="269"/>
    </location>
</feature>
<dbReference type="InterPro" id="IPR034505">
    <property type="entry name" value="Coproporphyrinogen-III_oxidase"/>
</dbReference>
<dbReference type="CDD" id="cd01335">
    <property type="entry name" value="Radical_SAM"/>
    <property type="match status" value="1"/>
</dbReference>
<dbReference type="SMART" id="SM00729">
    <property type="entry name" value="Elp3"/>
    <property type="match status" value="1"/>
</dbReference>
<evidence type="ECO:0000259" key="6">
    <source>
        <dbReference type="PROSITE" id="PS51918"/>
    </source>
</evidence>
<evidence type="ECO:0000313" key="7">
    <source>
        <dbReference type="EMBL" id="VEN73207.1"/>
    </source>
</evidence>
<dbReference type="GO" id="GO:0003824">
    <property type="term" value="F:catalytic activity"/>
    <property type="evidence" value="ECO:0007669"/>
    <property type="project" value="InterPro"/>
</dbReference>
<dbReference type="Pfam" id="PF04055">
    <property type="entry name" value="Radical_SAM"/>
    <property type="match status" value="1"/>
</dbReference>
<dbReference type="InterPro" id="IPR013785">
    <property type="entry name" value="Aldolase_TIM"/>
</dbReference>
<dbReference type="InterPro" id="IPR006638">
    <property type="entry name" value="Elp3/MiaA/NifB-like_rSAM"/>
</dbReference>
<name>A0A484HJ40_9BACT</name>
<dbReference type="SFLD" id="SFLDG01082">
    <property type="entry name" value="B12-binding_domain_containing"/>
    <property type="match status" value="1"/>
</dbReference>
<dbReference type="PANTHER" id="PTHR13932:SF5">
    <property type="entry name" value="RADICAL S-ADENOSYL METHIONINE DOMAIN-CONTAINING PROTEIN 1, MITOCHONDRIAL"/>
    <property type="match status" value="1"/>
</dbReference>
<dbReference type="InterPro" id="IPR058240">
    <property type="entry name" value="rSAM_sf"/>
</dbReference>
<accession>A0A484HJ40</accession>
<dbReference type="EMBL" id="CAACVI010000005">
    <property type="protein sequence ID" value="VEN73207.1"/>
    <property type="molecule type" value="Genomic_DNA"/>
</dbReference>
<keyword evidence="4" id="KW-0408">Iron</keyword>
<dbReference type="Pfam" id="PF06969">
    <property type="entry name" value="HemN_C"/>
    <property type="match status" value="1"/>
</dbReference>
<evidence type="ECO:0000256" key="2">
    <source>
        <dbReference type="ARBA" id="ARBA00022691"/>
    </source>
</evidence>
<proteinExistence type="predicted"/>
<dbReference type="InterPro" id="IPR007197">
    <property type="entry name" value="rSAM"/>
</dbReference>
<dbReference type="PROSITE" id="PS51918">
    <property type="entry name" value="RADICAL_SAM"/>
    <property type="match status" value="1"/>
</dbReference>
<dbReference type="SUPFAM" id="SSF102114">
    <property type="entry name" value="Radical SAM enzymes"/>
    <property type="match status" value="1"/>
</dbReference>
<comment type="cofactor">
    <cofactor evidence="1">
        <name>[4Fe-4S] cluster</name>
        <dbReference type="ChEBI" id="CHEBI:49883"/>
    </cofactor>
</comment>
<dbReference type="SFLD" id="SFLDG01065">
    <property type="entry name" value="anaerobic_coproporphyrinogen-I"/>
    <property type="match status" value="1"/>
</dbReference>
<dbReference type="AlphaFoldDB" id="A0A484HJ40"/>
<dbReference type="GO" id="GO:0005737">
    <property type="term" value="C:cytoplasm"/>
    <property type="evidence" value="ECO:0007669"/>
    <property type="project" value="TreeGrafter"/>
</dbReference>
<protein>
    <submittedName>
        <fullName evidence="7">Oxygen-independent coproporphyrinogen III oxidase</fullName>
    </submittedName>
</protein>